<keyword evidence="4" id="KW-1185">Reference proteome</keyword>
<feature type="domain" description="Resistance to inhibitors of cholinesterase protein 3 N-terminal" evidence="2">
    <location>
        <begin position="1"/>
        <end position="29"/>
    </location>
</feature>
<feature type="compositionally biased region" description="Basic and acidic residues" evidence="1">
    <location>
        <begin position="141"/>
        <end position="159"/>
    </location>
</feature>
<dbReference type="EMBL" id="JAHHUM010002900">
    <property type="protein sequence ID" value="KAK5600073.1"/>
    <property type="molecule type" value="Genomic_DNA"/>
</dbReference>
<dbReference type="GO" id="GO:0043025">
    <property type="term" value="C:neuronal cell body"/>
    <property type="evidence" value="ECO:0007669"/>
    <property type="project" value="TreeGrafter"/>
</dbReference>
<dbReference type="GO" id="GO:0007271">
    <property type="term" value="P:synaptic transmission, cholinergic"/>
    <property type="evidence" value="ECO:0007669"/>
    <property type="project" value="TreeGrafter"/>
</dbReference>
<sequence length="224" mass="25295">MKRKITDFELAQLQEKLRETELVMENIVSSAHHSPDRVAGVTADQEESLLQQLSEITRVMQEGQLVEGILPEKKIQEDWDNYPEEPHLCWDGTQCCCQHSQKGESDADRTEDVLDNQMENLPGDFIGAGDADETVTAPSQKESEEGVKEEELEHQHNMEGGELDLGFPEGRLAGVLKELEVELKVTSMLEQEKVKDITRPVETETSSSSVRRRNKRRKAKKAAP</sequence>
<dbReference type="AlphaFoldDB" id="A0AAV9QS26"/>
<dbReference type="Pfam" id="PF15361">
    <property type="entry name" value="RIC3"/>
    <property type="match status" value="1"/>
</dbReference>
<feature type="compositionally biased region" description="Basic and acidic residues" evidence="1">
    <location>
        <begin position="191"/>
        <end position="202"/>
    </location>
</feature>
<evidence type="ECO:0000259" key="2">
    <source>
        <dbReference type="Pfam" id="PF15361"/>
    </source>
</evidence>
<evidence type="ECO:0000256" key="1">
    <source>
        <dbReference type="SAM" id="MobiDB-lite"/>
    </source>
</evidence>
<evidence type="ECO:0000313" key="4">
    <source>
        <dbReference type="Proteomes" id="UP001311232"/>
    </source>
</evidence>
<dbReference type="InterPro" id="IPR032763">
    <property type="entry name" value="RIC3_N"/>
</dbReference>
<organism evidence="3 4">
    <name type="scientific">Crenichthys baileyi</name>
    <name type="common">White River springfish</name>
    <dbReference type="NCBI Taxonomy" id="28760"/>
    <lineage>
        <taxon>Eukaryota</taxon>
        <taxon>Metazoa</taxon>
        <taxon>Chordata</taxon>
        <taxon>Craniata</taxon>
        <taxon>Vertebrata</taxon>
        <taxon>Euteleostomi</taxon>
        <taxon>Actinopterygii</taxon>
        <taxon>Neopterygii</taxon>
        <taxon>Teleostei</taxon>
        <taxon>Neoteleostei</taxon>
        <taxon>Acanthomorphata</taxon>
        <taxon>Ovalentaria</taxon>
        <taxon>Atherinomorphae</taxon>
        <taxon>Cyprinodontiformes</taxon>
        <taxon>Goodeidae</taxon>
        <taxon>Crenichthys</taxon>
    </lineage>
</organism>
<gene>
    <name evidence="3" type="ORF">CRENBAI_009785</name>
</gene>
<proteinExistence type="predicted"/>
<reference evidence="3 4" key="1">
    <citation type="submission" date="2021-06" db="EMBL/GenBank/DDBJ databases">
        <authorList>
            <person name="Palmer J.M."/>
        </authorList>
    </citation>
    <scope>NUCLEOTIDE SEQUENCE [LARGE SCALE GENOMIC DNA]</scope>
    <source>
        <strain evidence="3 4">MEX-2019</strain>
        <tissue evidence="3">Muscle</tissue>
    </source>
</reference>
<accession>A0AAV9QS26</accession>
<dbReference type="PANTHER" id="PTHR21723">
    <property type="entry name" value="RESISTANCE TO INHIBITORS OF CHOLINESTERASE PROTEIN 3 RIC3"/>
    <property type="match status" value="1"/>
</dbReference>
<dbReference type="GO" id="GO:0034394">
    <property type="term" value="P:protein localization to cell surface"/>
    <property type="evidence" value="ECO:0007669"/>
    <property type="project" value="TreeGrafter"/>
</dbReference>
<name>A0AAV9QS26_9TELE</name>
<dbReference type="PANTHER" id="PTHR21723:SF4">
    <property type="entry name" value="ZGC:92489"/>
    <property type="match status" value="1"/>
</dbReference>
<protein>
    <recommendedName>
        <fullName evidence="2">Resistance to inhibitors of cholinesterase protein 3 N-terminal domain-containing protein</fullName>
    </recommendedName>
</protein>
<evidence type="ECO:0000313" key="3">
    <source>
        <dbReference type="EMBL" id="KAK5600073.1"/>
    </source>
</evidence>
<feature type="region of interest" description="Disordered" evidence="1">
    <location>
        <begin position="124"/>
        <end position="165"/>
    </location>
</feature>
<dbReference type="GO" id="GO:0043005">
    <property type="term" value="C:neuron projection"/>
    <property type="evidence" value="ECO:0007669"/>
    <property type="project" value="TreeGrafter"/>
</dbReference>
<comment type="caution">
    <text evidence="3">The sequence shown here is derived from an EMBL/GenBank/DDBJ whole genome shotgun (WGS) entry which is preliminary data.</text>
</comment>
<dbReference type="Proteomes" id="UP001311232">
    <property type="component" value="Unassembled WGS sequence"/>
</dbReference>
<dbReference type="InterPro" id="IPR026160">
    <property type="entry name" value="Ric3"/>
</dbReference>
<feature type="compositionally biased region" description="Basic residues" evidence="1">
    <location>
        <begin position="210"/>
        <end position="224"/>
    </location>
</feature>
<feature type="region of interest" description="Disordered" evidence="1">
    <location>
        <begin position="191"/>
        <end position="224"/>
    </location>
</feature>
<dbReference type="GO" id="GO:0045202">
    <property type="term" value="C:synapse"/>
    <property type="evidence" value="ECO:0007669"/>
    <property type="project" value="GOC"/>
</dbReference>